<keyword evidence="4 9" id="KW-0479">Metal-binding</keyword>
<name>A0AAN5A000_9RHOB</name>
<evidence type="ECO:0000256" key="6">
    <source>
        <dbReference type="ARBA" id="ARBA00022777"/>
    </source>
</evidence>
<sequence>MRGGGADPCACHHGRGSHRKGKPGMTDALLILNAGSTSLKFTLYAVPDGGGDPRPLARGRAEGLDGRPHLRIRAEARGAGEAIEEDLDPDGGYESVLARVLTWTEAHGAGLRLIGAGHRIVHGGPDFAAPVRLTPAIVRRLAALNPLAPLHQPHNLAPVRALAHSHPGLPQVGCFDTGFHATNAPLTSRYAIPRALHDLGIRRYGFHGLSYEYIVSTLHAHLGPAAGGRVVIAHLGGGASMCAVHQGRSVASTMGFSALDGLPMATRSGAIDPGVLLYLMAEKDMRAAELGDLLYRRSGLLGVSGISGDMRRLLASDAAQAREAVDLFTYRIGRELGSLAAALGGLDALIFTGGIGEHAAQVRARVIEAAAWLGLRLDPAANEADGPRISPEGAAVPAFVIPTDEDLIIARHTLGVLRTWPPRHRGGPDRAGA</sequence>
<feature type="binding site" evidence="9">
    <location>
        <begin position="354"/>
        <end position="358"/>
    </location>
    <ligand>
        <name>ATP</name>
        <dbReference type="ChEBI" id="CHEBI:30616"/>
    </ligand>
</feature>
<dbReference type="InterPro" id="IPR004372">
    <property type="entry name" value="Ac/propionate_kinase"/>
</dbReference>
<evidence type="ECO:0000256" key="11">
    <source>
        <dbReference type="SAM" id="MobiDB-lite"/>
    </source>
</evidence>
<keyword evidence="6 9" id="KW-0418">Kinase</keyword>
<dbReference type="PROSITE" id="PS01076">
    <property type="entry name" value="ACETATE_KINASE_2"/>
    <property type="match status" value="1"/>
</dbReference>
<keyword evidence="5 9" id="KW-0547">Nucleotide-binding</keyword>
<comment type="similarity">
    <text evidence="1 9 10">Belongs to the acetokinase family.</text>
</comment>
<dbReference type="GO" id="GO:0005524">
    <property type="term" value="F:ATP binding"/>
    <property type="evidence" value="ECO:0007669"/>
    <property type="project" value="UniProtKB-KW"/>
</dbReference>
<comment type="cofactor">
    <cofactor evidence="9">
        <name>Mg(2+)</name>
        <dbReference type="ChEBI" id="CHEBI:18420"/>
    </cofactor>
    <cofactor evidence="9">
        <name>Mn(2+)</name>
        <dbReference type="ChEBI" id="CHEBI:29035"/>
    </cofactor>
    <text evidence="9">Mg(2+). Can also accept Mn(2+).</text>
</comment>
<feature type="binding site" evidence="9">
    <location>
        <begin position="234"/>
        <end position="238"/>
    </location>
    <ligand>
        <name>ATP</name>
        <dbReference type="ChEBI" id="CHEBI:30616"/>
    </ligand>
</feature>
<feature type="binding site" evidence="9">
    <location>
        <position position="40"/>
    </location>
    <ligand>
        <name>ATP</name>
        <dbReference type="ChEBI" id="CHEBI:30616"/>
    </ligand>
</feature>
<dbReference type="InterPro" id="IPR043129">
    <property type="entry name" value="ATPase_NBD"/>
</dbReference>
<dbReference type="Proteomes" id="UP000634647">
    <property type="component" value="Unassembled WGS sequence"/>
</dbReference>
<dbReference type="NCBIfam" id="TIGR00016">
    <property type="entry name" value="ackA"/>
    <property type="match status" value="1"/>
</dbReference>
<keyword evidence="2 9" id="KW-0963">Cytoplasm</keyword>
<feature type="compositionally biased region" description="Basic residues" evidence="11">
    <location>
        <begin position="12"/>
        <end position="22"/>
    </location>
</feature>
<evidence type="ECO:0000256" key="8">
    <source>
        <dbReference type="ARBA" id="ARBA00022842"/>
    </source>
</evidence>
<dbReference type="Pfam" id="PF00871">
    <property type="entry name" value="Acetate_kinase"/>
    <property type="match status" value="1"/>
</dbReference>
<evidence type="ECO:0000256" key="5">
    <source>
        <dbReference type="ARBA" id="ARBA00022741"/>
    </source>
</evidence>
<dbReference type="PANTHER" id="PTHR21060:SF21">
    <property type="entry name" value="ACETATE KINASE"/>
    <property type="match status" value="1"/>
</dbReference>
<dbReference type="GO" id="GO:0008776">
    <property type="term" value="F:acetate kinase activity"/>
    <property type="evidence" value="ECO:0007669"/>
    <property type="project" value="UniProtKB-UniRule"/>
</dbReference>
<evidence type="ECO:0000256" key="3">
    <source>
        <dbReference type="ARBA" id="ARBA00022679"/>
    </source>
</evidence>
<dbReference type="HAMAP" id="MF_00020">
    <property type="entry name" value="Acetate_kinase"/>
    <property type="match status" value="1"/>
</dbReference>
<dbReference type="PRINTS" id="PR00471">
    <property type="entry name" value="ACETATEKNASE"/>
</dbReference>
<evidence type="ECO:0000313" key="12">
    <source>
        <dbReference type="EMBL" id="GHE01206.1"/>
    </source>
</evidence>
<dbReference type="PROSITE" id="PS01075">
    <property type="entry name" value="ACETATE_KINASE_1"/>
    <property type="match status" value="1"/>
</dbReference>
<proteinExistence type="inferred from homology"/>
<feature type="active site" description="Proton donor/acceptor" evidence="9">
    <location>
        <position position="176"/>
    </location>
</feature>
<dbReference type="AlphaFoldDB" id="A0AAN5A000"/>
<dbReference type="EC" id="2.7.2.1" evidence="9"/>
<evidence type="ECO:0000256" key="7">
    <source>
        <dbReference type="ARBA" id="ARBA00022840"/>
    </source>
</evidence>
<comment type="subunit">
    <text evidence="9">Homodimer.</text>
</comment>
<dbReference type="GO" id="GO:0005829">
    <property type="term" value="C:cytosol"/>
    <property type="evidence" value="ECO:0007669"/>
    <property type="project" value="TreeGrafter"/>
</dbReference>
<evidence type="ECO:0000256" key="10">
    <source>
        <dbReference type="RuleBase" id="RU003835"/>
    </source>
</evidence>
<reference evidence="12" key="2">
    <citation type="submission" date="2023-06" db="EMBL/GenBank/DDBJ databases">
        <authorList>
            <person name="Sun Q."/>
            <person name="Zhou Y."/>
        </authorList>
    </citation>
    <scope>NUCLEOTIDE SEQUENCE</scope>
    <source>
        <strain evidence="12">CGMCC 1.10859</strain>
    </source>
</reference>
<dbReference type="GO" id="GO:0006083">
    <property type="term" value="P:acetate metabolic process"/>
    <property type="evidence" value="ECO:0007669"/>
    <property type="project" value="TreeGrafter"/>
</dbReference>
<dbReference type="GO" id="GO:0000287">
    <property type="term" value="F:magnesium ion binding"/>
    <property type="evidence" value="ECO:0007669"/>
    <property type="project" value="UniProtKB-UniRule"/>
</dbReference>
<feature type="site" description="Transition state stabilizer" evidence="9">
    <location>
        <position position="267"/>
    </location>
</feature>
<accession>A0AAN5A000</accession>
<dbReference type="InterPro" id="IPR023865">
    <property type="entry name" value="Aliphatic_acid_kinase_CS"/>
</dbReference>
<gene>
    <name evidence="9 12" type="primary">ackA</name>
    <name evidence="12" type="ORF">GCM10008024_15750</name>
</gene>
<feature type="region of interest" description="Disordered" evidence="11">
    <location>
        <begin position="1"/>
        <end position="24"/>
    </location>
</feature>
<feature type="binding site" evidence="9">
    <location>
        <position position="33"/>
    </location>
    <ligand>
        <name>Mg(2+)</name>
        <dbReference type="ChEBI" id="CHEBI:18420"/>
    </ligand>
</feature>
<evidence type="ECO:0000256" key="9">
    <source>
        <dbReference type="HAMAP-Rule" id="MF_00020"/>
    </source>
</evidence>
<dbReference type="EMBL" id="BNAB01000006">
    <property type="protein sequence ID" value="GHE01206.1"/>
    <property type="molecule type" value="Genomic_DNA"/>
</dbReference>
<evidence type="ECO:0000256" key="4">
    <source>
        <dbReference type="ARBA" id="ARBA00022723"/>
    </source>
</evidence>
<comment type="caution">
    <text evidence="12">The sequence shown here is derived from an EMBL/GenBank/DDBJ whole genome shotgun (WGS) entry which is preliminary data.</text>
</comment>
<comment type="catalytic activity">
    <reaction evidence="9">
        <text>acetate + ATP = acetyl phosphate + ADP</text>
        <dbReference type="Rhea" id="RHEA:11352"/>
        <dbReference type="ChEBI" id="CHEBI:22191"/>
        <dbReference type="ChEBI" id="CHEBI:30089"/>
        <dbReference type="ChEBI" id="CHEBI:30616"/>
        <dbReference type="ChEBI" id="CHEBI:456216"/>
        <dbReference type="EC" id="2.7.2.1"/>
    </reaction>
</comment>
<dbReference type="GO" id="GO:0006085">
    <property type="term" value="P:acetyl-CoA biosynthetic process"/>
    <property type="evidence" value="ECO:0007669"/>
    <property type="project" value="UniProtKB-UniRule"/>
</dbReference>
<dbReference type="SUPFAM" id="SSF53067">
    <property type="entry name" value="Actin-like ATPase domain"/>
    <property type="match status" value="2"/>
</dbReference>
<dbReference type="Gene3D" id="3.30.420.40">
    <property type="match status" value="2"/>
</dbReference>
<feature type="site" description="Transition state stabilizer" evidence="9">
    <location>
        <position position="207"/>
    </location>
</feature>
<evidence type="ECO:0000313" key="13">
    <source>
        <dbReference type="Proteomes" id="UP000634647"/>
    </source>
</evidence>
<feature type="binding site" evidence="9">
    <location>
        <position position="405"/>
    </location>
    <ligand>
        <name>Mg(2+)</name>
        <dbReference type="ChEBI" id="CHEBI:18420"/>
    </ligand>
</feature>
<feature type="binding site" evidence="9">
    <location>
        <position position="119"/>
    </location>
    <ligand>
        <name>substrate</name>
    </ligand>
</feature>
<comment type="subcellular location">
    <subcellularLocation>
        <location evidence="9">Cytoplasm</location>
    </subcellularLocation>
</comment>
<comment type="function">
    <text evidence="9">Catalyzes the formation of acetyl phosphate from acetate and ATP. Can also catalyze the reverse reaction.</text>
</comment>
<keyword evidence="3 9" id="KW-0808">Transferase</keyword>
<protein>
    <recommendedName>
        <fullName evidence="9">Acetate kinase</fullName>
        <ecNumber evidence="9">2.7.2.1</ecNumber>
    </recommendedName>
    <alternativeName>
        <fullName evidence="9">Acetokinase</fullName>
    </alternativeName>
</protein>
<keyword evidence="8 9" id="KW-0460">Magnesium</keyword>
<feature type="binding site" evidence="9">
    <location>
        <begin position="309"/>
        <end position="311"/>
    </location>
    <ligand>
        <name>ATP</name>
        <dbReference type="ChEBI" id="CHEBI:30616"/>
    </ligand>
</feature>
<comment type="pathway">
    <text evidence="9">Metabolic intermediate biosynthesis; acetyl-CoA biosynthesis; acetyl-CoA from acetate: step 1/2.</text>
</comment>
<evidence type="ECO:0000256" key="2">
    <source>
        <dbReference type="ARBA" id="ARBA00022490"/>
    </source>
</evidence>
<keyword evidence="7 9" id="KW-0067">ATP-binding</keyword>
<reference evidence="12" key="1">
    <citation type="journal article" date="2014" name="Int. J. Syst. Evol. Microbiol.">
        <title>Complete genome sequence of Corynebacterium casei LMG S-19264T (=DSM 44701T), isolated from a smear-ripened cheese.</title>
        <authorList>
            <consortium name="US DOE Joint Genome Institute (JGI-PGF)"/>
            <person name="Walter F."/>
            <person name="Albersmeier A."/>
            <person name="Kalinowski J."/>
            <person name="Ruckert C."/>
        </authorList>
    </citation>
    <scope>NUCLEOTIDE SEQUENCE</scope>
    <source>
        <strain evidence="12">CGMCC 1.10859</strain>
    </source>
</reference>
<organism evidence="12 13">
    <name type="scientific">Allgaiera indica</name>
    <dbReference type="NCBI Taxonomy" id="765699"/>
    <lineage>
        <taxon>Bacteria</taxon>
        <taxon>Pseudomonadati</taxon>
        <taxon>Pseudomonadota</taxon>
        <taxon>Alphaproteobacteria</taxon>
        <taxon>Rhodobacterales</taxon>
        <taxon>Paracoccaceae</taxon>
        <taxon>Allgaiera</taxon>
    </lineage>
</organism>
<dbReference type="PIRSF" id="PIRSF000722">
    <property type="entry name" value="Acetate_prop_kin"/>
    <property type="match status" value="1"/>
</dbReference>
<dbReference type="InterPro" id="IPR000890">
    <property type="entry name" value="Aliphatic_acid_kin_short-chain"/>
</dbReference>
<dbReference type="PANTHER" id="PTHR21060">
    <property type="entry name" value="ACETATE KINASE"/>
    <property type="match status" value="1"/>
</dbReference>
<evidence type="ECO:0000256" key="1">
    <source>
        <dbReference type="ARBA" id="ARBA00008748"/>
    </source>
</evidence>